<reference evidence="2" key="1">
    <citation type="journal article" date="2019" name="Mol. Biol. Evol.">
        <title>Blast fungal genomes show frequent chromosomal changes, gene gains and losses, and effector gene turnover.</title>
        <authorList>
            <person name="Gomez Luciano L.B."/>
            <person name="Jason Tsai I."/>
            <person name="Chuma I."/>
            <person name="Tosa Y."/>
            <person name="Chen Y.H."/>
            <person name="Li J.Y."/>
            <person name="Li M.Y."/>
            <person name="Jade Lu M.Y."/>
            <person name="Nakayashiki H."/>
            <person name="Li W.H."/>
        </authorList>
    </citation>
    <scope>NUCLEOTIDE SEQUENCE</scope>
    <source>
        <strain evidence="2">NI907</strain>
    </source>
</reference>
<reference evidence="2" key="2">
    <citation type="submission" date="2019-10" db="EMBL/GenBank/DDBJ databases">
        <authorList>
            <consortium name="NCBI Genome Project"/>
        </authorList>
    </citation>
    <scope>NUCLEOTIDE SEQUENCE</scope>
    <source>
        <strain evidence="2">NI907</strain>
    </source>
</reference>
<dbReference type="OrthoDB" id="5222564at2759"/>
<protein>
    <submittedName>
        <fullName evidence="2">Uncharacterized protein</fullName>
    </submittedName>
</protein>
<keyword evidence="1" id="KW-1185">Reference proteome</keyword>
<sequence length="170" mass="18992">MCWHKRIIFSVCYHSRWGPETAKCDAEKAYQAGLRGAGCYQRWSHPRDVVRVEAKCRKCVVDKQRTDEQFARVKAVLTSLREAVDAALVISEEAGSVLEVEDDDHGPAPHLDMSRHGSLSASLCSAGSSSSGLDSSLERGENIPLGNEWAGRPRWRSRHYMPVKADCEMF</sequence>
<name>A0A6P8B8R1_PYRGI</name>
<accession>A0A6P8B8R1</accession>
<proteinExistence type="predicted"/>
<gene>
    <name evidence="2" type="ORF">PgNI_04705</name>
</gene>
<dbReference type="GeneID" id="41959658"/>
<reference evidence="2" key="3">
    <citation type="submission" date="2025-08" db="UniProtKB">
        <authorList>
            <consortium name="RefSeq"/>
        </authorList>
    </citation>
    <scope>IDENTIFICATION</scope>
    <source>
        <strain evidence="2">NI907</strain>
    </source>
</reference>
<dbReference type="RefSeq" id="XP_030983596.1">
    <property type="nucleotide sequence ID" value="XM_031124749.1"/>
</dbReference>
<evidence type="ECO:0000313" key="2">
    <source>
        <dbReference type="RefSeq" id="XP_030983596.1"/>
    </source>
</evidence>
<evidence type="ECO:0000313" key="1">
    <source>
        <dbReference type="Proteomes" id="UP000515153"/>
    </source>
</evidence>
<dbReference type="AlphaFoldDB" id="A0A6P8B8R1"/>
<dbReference type="Proteomes" id="UP000515153">
    <property type="component" value="Unplaced"/>
</dbReference>
<organism evidence="1 2">
    <name type="scientific">Pyricularia grisea</name>
    <name type="common">Crabgrass-specific blast fungus</name>
    <name type="synonym">Magnaporthe grisea</name>
    <dbReference type="NCBI Taxonomy" id="148305"/>
    <lineage>
        <taxon>Eukaryota</taxon>
        <taxon>Fungi</taxon>
        <taxon>Dikarya</taxon>
        <taxon>Ascomycota</taxon>
        <taxon>Pezizomycotina</taxon>
        <taxon>Sordariomycetes</taxon>
        <taxon>Sordariomycetidae</taxon>
        <taxon>Magnaporthales</taxon>
        <taxon>Pyriculariaceae</taxon>
        <taxon>Pyricularia</taxon>
    </lineage>
</organism>
<dbReference type="KEGG" id="pgri:PgNI_04705"/>